<keyword evidence="5" id="KW-1185">Reference proteome</keyword>
<dbReference type="AlphaFoldDB" id="A0A7R9LZ51"/>
<evidence type="ECO:0000313" key="3">
    <source>
        <dbReference type="EMBL" id="CAD7649382.1"/>
    </source>
</evidence>
<dbReference type="Pfam" id="PF22667">
    <property type="entry name" value="Lon_lid"/>
    <property type="match status" value="1"/>
</dbReference>
<dbReference type="GO" id="GO:0016887">
    <property type="term" value="F:ATP hydrolysis activity"/>
    <property type="evidence" value="ECO:0007669"/>
    <property type="project" value="InterPro"/>
</dbReference>
<dbReference type="GO" id="GO:0005524">
    <property type="term" value="F:ATP binding"/>
    <property type="evidence" value="ECO:0007669"/>
    <property type="project" value="InterPro"/>
</dbReference>
<organism evidence="3">
    <name type="scientific">Medioppia subpectinata</name>
    <dbReference type="NCBI Taxonomy" id="1979941"/>
    <lineage>
        <taxon>Eukaryota</taxon>
        <taxon>Metazoa</taxon>
        <taxon>Ecdysozoa</taxon>
        <taxon>Arthropoda</taxon>
        <taxon>Chelicerata</taxon>
        <taxon>Arachnida</taxon>
        <taxon>Acari</taxon>
        <taxon>Acariformes</taxon>
        <taxon>Sarcoptiformes</taxon>
        <taxon>Oribatida</taxon>
        <taxon>Brachypylina</taxon>
        <taxon>Oppioidea</taxon>
        <taxon>Oppiidae</taxon>
        <taxon>Medioppia</taxon>
    </lineage>
</organism>
<feature type="non-terminal residue" evidence="3">
    <location>
        <position position="1"/>
    </location>
</feature>
<dbReference type="EMBL" id="OC901878">
    <property type="protein sequence ID" value="CAD7649384.1"/>
    <property type="molecule type" value="Genomic_DNA"/>
</dbReference>
<dbReference type="InterPro" id="IPR054594">
    <property type="entry name" value="Lon_lid"/>
</dbReference>
<dbReference type="Gene3D" id="3.40.50.300">
    <property type="entry name" value="P-loop containing nucleotide triphosphate hydrolases"/>
    <property type="match status" value="1"/>
</dbReference>
<dbReference type="InterPro" id="IPR027065">
    <property type="entry name" value="Lon_Prtase"/>
</dbReference>
<evidence type="ECO:0000259" key="1">
    <source>
        <dbReference type="Pfam" id="PF00004"/>
    </source>
</evidence>
<dbReference type="EMBL" id="CAJPIZ010047303">
    <property type="protein sequence ID" value="CAG2122412.1"/>
    <property type="molecule type" value="Genomic_DNA"/>
</dbReference>
<dbReference type="EMBL" id="CAJPIZ010047270">
    <property type="protein sequence ID" value="CAG2122411.1"/>
    <property type="molecule type" value="Genomic_DNA"/>
</dbReference>
<dbReference type="Gene3D" id="1.10.8.60">
    <property type="match status" value="1"/>
</dbReference>
<proteinExistence type="predicted"/>
<feature type="domain" description="Lon protease AAA+ ATPase lid" evidence="2">
    <location>
        <begin position="113"/>
        <end position="163"/>
    </location>
</feature>
<name>A0A7R9LZ51_9ACAR</name>
<protein>
    <submittedName>
        <fullName evidence="3">Uncharacterized protein</fullName>
    </submittedName>
</protein>
<dbReference type="InterPro" id="IPR003959">
    <property type="entry name" value="ATPase_AAA_core"/>
</dbReference>
<dbReference type="Proteomes" id="UP000759131">
    <property type="component" value="Unassembled WGS sequence"/>
</dbReference>
<dbReference type="GO" id="GO:0030163">
    <property type="term" value="P:protein catabolic process"/>
    <property type="evidence" value="ECO:0007669"/>
    <property type="project" value="InterPro"/>
</dbReference>
<evidence type="ECO:0000313" key="4">
    <source>
        <dbReference type="EMBL" id="CAD7649384.1"/>
    </source>
</evidence>
<evidence type="ECO:0000259" key="2">
    <source>
        <dbReference type="Pfam" id="PF22667"/>
    </source>
</evidence>
<feature type="domain" description="ATPase AAA-type core" evidence="1">
    <location>
        <begin position="3"/>
        <end position="89"/>
    </location>
</feature>
<dbReference type="EMBL" id="OC901845">
    <property type="protein sequence ID" value="CAD7649382.1"/>
    <property type="molecule type" value="Genomic_DNA"/>
</dbReference>
<reference evidence="3" key="1">
    <citation type="submission" date="2020-11" db="EMBL/GenBank/DDBJ databases">
        <authorList>
            <person name="Tran Van P."/>
        </authorList>
    </citation>
    <scope>NUCLEOTIDE SEQUENCE</scope>
</reference>
<evidence type="ECO:0000313" key="5">
    <source>
        <dbReference type="Proteomes" id="UP000759131"/>
    </source>
</evidence>
<dbReference type="SUPFAM" id="SSF52540">
    <property type="entry name" value="P-loop containing nucleoside triphosphate hydrolases"/>
    <property type="match status" value="2"/>
</dbReference>
<dbReference type="PANTHER" id="PTHR10046">
    <property type="entry name" value="ATP DEPENDENT LON PROTEASE FAMILY MEMBER"/>
    <property type="match status" value="1"/>
</dbReference>
<dbReference type="Pfam" id="PF00004">
    <property type="entry name" value="AAA"/>
    <property type="match status" value="1"/>
</dbReference>
<dbReference type="OrthoDB" id="2411602at2759"/>
<dbReference type="InterPro" id="IPR027417">
    <property type="entry name" value="P-loop_NTPase"/>
</dbReference>
<dbReference type="GO" id="GO:0004252">
    <property type="term" value="F:serine-type endopeptidase activity"/>
    <property type="evidence" value="ECO:0007669"/>
    <property type="project" value="InterPro"/>
</dbReference>
<accession>A0A7R9LZ51</accession>
<gene>
    <name evidence="3" type="ORF">OSB1V03_LOCUS22357</name>
    <name evidence="4" type="ORF">OSB1V03_LOCUS22358</name>
</gene>
<dbReference type="GO" id="GO:0004176">
    <property type="term" value="F:ATP-dependent peptidase activity"/>
    <property type="evidence" value="ECO:0007669"/>
    <property type="project" value="InterPro"/>
</dbReference>
<sequence>MPGRIIQGLKTVGVKNPVFLLDEIDKMGSGIHGDPASALLEVLDPEQNCSFTDHYLNVPFDLSQVLFIATANTMSTIPAALLDRMEVISLSGYTHEEKLHIGRHHLVHKQLGEHGLTSNTLVITDDALAALIAKYTREAGVRNLERKIGAVCRAVAVKVVEHNRLNNISLESDENLLTN</sequence>